<organism evidence="1 2">
    <name type="scientific">Caerostris extrusa</name>
    <name type="common">Bark spider</name>
    <name type="synonym">Caerostris bankana</name>
    <dbReference type="NCBI Taxonomy" id="172846"/>
    <lineage>
        <taxon>Eukaryota</taxon>
        <taxon>Metazoa</taxon>
        <taxon>Ecdysozoa</taxon>
        <taxon>Arthropoda</taxon>
        <taxon>Chelicerata</taxon>
        <taxon>Arachnida</taxon>
        <taxon>Araneae</taxon>
        <taxon>Araneomorphae</taxon>
        <taxon>Entelegynae</taxon>
        <taxon>Araneoidea</taxon>
        <taxon>Araneidae</taxon>
        <taxon>Caerostris</taxon>
    </lineage>
</organism>
<protein>
    <submittedName>
        <fullName evidence="1">Uncharacterized protein</fullName>
    </submittedName>
</protein>
<evidence type="ECO:0000313" key="2">
    <source>
        <dbReference type="Proteomes" id="UP001054945"/>
    </source>
</evidence>
<dbReference type="Proteomes" id="UP001054945">
    <property type="component" value="Unassembled WGS sequence"/>
</dbReference>
<dbReference type="Gene3D" id="3.40.50.720">
    <property type="entry name" value="NAD(P)-binding Rossmann-like Domain"/>
    <property type="match status" value="1"/>
</dbReference>
<comment type="caution">
    <text evidence="1">The sequence shown here is derived from an EMBL/GenBank/DDBJ whole genome shotgun (WGS) entry which is preliminary data.</text>
</comment>
<dbReference type="AlphaFoldDB" id="A0AAV4NK43"/>
<sequence length="109" mass="12334">MDVCSGSESTLNRIGRYAALKFAEFGAEVVAVSRAQSDLDALHKEVRRKVFAQISPVSKSEKGFESEELPLFLSQLRSKRKEIVGGVENKRLRKGIRRDLMFYPLDVFV</sequence>
<keyword evidence="2" id="KW-1185">Reference proteome</keyword>
<proteinExistence type="predicted"/>
<evidence type="ECO:0000313" key="1">
    <source>
        <dbReference type="EMBL" id="GIX85179.1"/>
    </source>
</evidence>
<name>A0AAV4NK43_CAEEX</name>
<dbReference type="SUPFAM" id="SSF51735">
    <property type="entry name" value="NAD(P)-binding Rossmann-fold domains"/>
    <property type="match status" value="1"/>
</dbReference>
<reference evidence="1 2" key="1">
    <citation type="submission" date="2021-06" db="EMBL/GenBank/DDBJ databases">
        <title>Caerostris extrusa draft genome.</title>
        <authorList>
            <person name="Kono N."/>
            <person name="Arakawa K."/>
        </authorList>
    </citation>
    <scope>NUCLEOTIDE SEQUENCE [LARGE SCALE GENOMIC DNA]</scope>
</reference>
<dbReference type="InterPro" id="IPR036291">
    <property type="entry name" value="NAD(P)-bd_dom_sf"/>
</dbReference>
<gene>
    <name evidence="1" type="ORF">CEXT_786381</name>
</gene>
<accession>A0AAV4NK43</accession>
<dbReference type="EMBL" id="BPLR01003487">
    <property type="protein sequence ID" value="GIX85179.1"/>
    <property type="molecule type" value="Genomic_DNA"/>
</dbReference>